<accession>A0A7S3PSK7</accession>
<dbReference type="AlphaFoldDB" id="A0A7S3PSK7"/>
<dbReference type="Pfam" id="PF17862">
    <property type="entry name" value="AAA_lid_3"/>
    <property type="match status" value="1"/>
</dbReference>
<feature type="domain" description="ATPase AAA-type core" evidence="5">
    <location>
        <begin position="2"/>
        <end position="30"/>
    </location>
</feature>
<feature type="domain" description="AAA ATPase AAA+ lid" evidence="6">
    <location>
        <begin position="55"/>
        <end position="95"/>
    </location>
</feature>
<keyword evidence="2 4" id="KW-0547">Nucleotide-binding</keyword>
<dbReference type="EMBL" id="HBIN01026688">
    <property type="protein sequence ID" value="CAE0448988.1"/>
    <property type="molecule type" value="Transcribed_RNA"/>
</dbReference>
<evidence type="ECO:0000256" key="4">
    <source>
        <dbReference type="RuleBase" id="RU003651"/>
    </source>
</evidence>
<evidence type="ECO:0008006" key="8">
    <source>
        <dbReference type="Google" id="ProtNLM"/>
    </source>
</evidence>
<evidence type="ECO:0000256" key="3">
    <source>
        <dbReference type="ARBA" id="ARBA00022840"/>
    </source>
</evidence>
<dbReference type="PANTHER" id="PTHR23074">
    <property type="entry name" value="AAA DOMAIN-CONTAINING"/>
    <property type="match status" value="1"/>
</dbReference>
<dbReference type="SUPFAM" id="SSF52540">
    <property type="entry name" value="P-loop containing nucleoside triphosphate hydrolases"/>
    <property type="match status" value="1"/>
</dbReference>
<dbReference type="GO" id="GO:0005524">
    <property type="term" value="F:ATP binding"/>
    <property type="evidence" value="ECO:0007669"/>
    <property type="project" value="UniProtKB-KW"/>
</dbReference>
<evidence type="ECO:0000259" key="5">
    <source>
        <dbReference type="Pfam" id="PF00004"/>
    </source>
</evidence>
<dbReference type="InterPro" id="IPR041569">
    <property type="entry name" value="AAA_lid_3"/>
</dbReference>
<organism evidence="7">
    <name type="scientific">Aplanochytrium stocchinoi</name>
    <dbReference type="NCBI Taxonomy" id="215587"/>
    <lineage>
        <taxon>Eukaryota</taxon>
        <taxon>Sar</taxon>
        <taxon>Stramenopiles</taxon>
        <taxon>Bigyra</taxon>
        <taxon>Labyrinthulomycetes</taxon>
        <taxon>Thraustochytrida</taxon>
        <taxon>Thraustochytriidae</taxon>
        <taxon>Aplanochytrium</taxon>
    </lineage>
</organism>
<evidence type="ECO:0000256" key="1">
    <source>
        <dbReference type="ARBA" id="ARBA00006914"/>
    </source>
</evidence>
<dbReference type="GO" id="GO:0016887">
    <property type="term" value="F:ATP hydrolysis activity"/>
    <property type="evidence" value="ECO:0007669"/>
    <property type="project" value="InterPro"/>
</dbReference>
<reference evidence="7" key="1">
    <citation type="submission" date="2021-01" db="EMBL/GenBank/DDBJ databases">
        <authorList>
            <person name="Corre E."/>
            <person name="Pelletier E."/>
            <person name="Niang G."/>
            <person name="Scheremetjew M."/>
            <person name="Finn R."/>
            <person name="Kale V."/>
            <person name="Holt S."/>
            <person name="Cochrane G."/>
            <person name="Meng A."/>
            <person name="Brown T."/>
            <person name="Cohen L."/>
        </authorList>
    </citation>
    <scope>NUCLEOTIDE SEQUENCE</scope>
    <source>
        <strain evidence="7">GSBS06</strain>
    </source>
</reference>
<dbReference type="PANTHER" id="PTHR23074:SF17">
    <property type="entry name" value="FIDGETIN-LIKE PROTEIN 1"/>
    <property type="match status" value="1"/>
</dbReference>
<dbReference type="Pfam" id="PF00004">
    <property type="entry name" value="AAA"/>
    <property type="match status" value="1"/>
</dbReference>
<dbReference type="InterPro" id="IPR050304">
    <property type="entry name" value="MT-severing_AAA_ATPase"/>
</dbReference>
<gene>
    <name evidence="7" type="ORF">ASTO00021_LOCUS18957</name>
</gene>
<keyword evidence="3 4" id="KW-0067">ATP-binding</keyword>
<sequence length="136" mass="15535">MVLVIGATNRPQELDEAARRRFVKRLYIPLPDQVTRTSLLKRLLSKNANSVTEEELMKLVELTNGYSGADVTNLAREASMGPLRDKMRSKTKEETKELRQIKFQDFVSGLRSIRASVSQDDLKGYKEWNEKFGSSL</sequence>
<protein>
    <recommendedName>
        <fullName evidence="8">AAA ATPase AAA+ lid domain-containing protein</fullName>
    </recommendedName>
</protein>
<dbReference type="InterPro" id="IPR003959">
    <property type="entry name" value="ATPase_AAA_core"/>
</dbReference>
<evidence type="ECO:0000259" key="6">
    <source>
        <dbReference type="Pfam" id="PF17862"/>
    </source>
</evidence>
<dbReference type="PROSITE" id="PS00674">
    <property type="entry name" value="AAA"/>
    <property type="match status" value="1"/>
</dbReference>
<evidence type="ECO:0000256" key="2">
    <source>
        <dbReference type="ARBA" id="ARBA00022741"/>
    </source>
</evidence>
<dbReference type="InterPro" id="IPR027417">
    <property type="entry name" value="P-loop_NTPase"/>
</dbReference>
<dbReference type="Gene3D" id="3.40.50.300">
    <property type="entry name" value="P-loop containing nucleotide triphosphate hydrolases"/>
    <property type="match status" value="1"/>
</dbReference>
<evidence type="ECO:0000313" key="7">
    <source>
        <dbReference type="EMBL" id="CAE0448988.1"/>
    </source>
</evidence>
<name>A0A7S3PSK7_9STRA</name>
<dbReference type="InterPro" id="IPR003960">
    <property type="entry name" value="ATPase_AAA_CS"/>
</dbReference>
<dbReference type="FunFam" id="1.10.8.60:FF:000022">
    <property type="entry name" value="Fidgetin like 1"/>
    <property type="match status" value="1"/>
</dbReference>
<dbReference type="Gene3D" id="1.10.8.60">
    <property type="match status" value="1"/>
</dbReference>
<proteinExistence type="inferred from homology"/>
<comment type="similarity">
    <text evidence="1 4">Belongs to the AAA ATPase family.</text>
</comment>